<protein>
    <submittedName>
        <fullName evidence="8">ABC transporter permease</fullName>
    </submittedName>
</protein>
<feature type="transmembrane region" description="Helical" evidence="7">
    <location>
        <begin position="35"/>
        <end position="58"/>
    </location>
</feature>
<feature type="transmembrane region" description="Helical" evidence="7">
    <location>
        <begin position="230"/>
        <end position="251"/>
    </location>
</feature>
<comment type="subcellular location">
    <subcellularLocation>
        <location evidence="1">Cell membrane</location>
        <topology evidence="1">Multi-pass membrane protein</topology>
    </subcellularLocation>
</comment>
<keyword evidence="2" id="KW-1003">Cell membrane</keyword>
<dbReference type="CDD" id="cd06580">
    <property type="entry name" value="TM_PBP1_transp_TpRbsC_like"/>
    <property type="match status" value="1"/>
</dbReference>
<organism evidence="8 9">
    <name type="scientific">Ktedonosporobacter rubrisoli</name>
    <dbReference type="NCBI Taxonomy" id="2509675"/>
    <lineage>
        <taxon>Bacteria</taxon>
        <taxon>Bacillati</taxon>
        <taxon>Chloroflexota</taxon>
        <taxon>Ktedonobacteria</taxon>
        <taxon>Ktedonobacterales</taxon>
        <taxon>Ktedonosporobacteraceae</taxon>
        <taxon>Ktedonosporobacter</taxon>
    </lineage>
</organism>
<dbReference type="Pfam" id="PF02653">
    <property type="entry name" value="BPD_transp_2"/>
    <property type="match status" value="1"/>
</dbReference>
<name>A0A4V0YZS1_KTERU</name>
<dbReference type="EMBL" id="CP035758">
    <property type="protein sequence ID" value="QBD80701.1"/>
    <property type="molecule type" value="Genomic_DNA"/>
</dbReference>
<dbReference type="OrthoDB" id="45037at2"/>
<feature type="region of interest" description="Disordered" evidence="6">
    <location>
        <begin position="419"/>
        <end position="447"/>
    </location>
</feature>
<feature type="transmembrane region" description="Helical" evidence="7">
    <location>
        <begin position="282"/>
        <end position="302"/>
    </location>
</feature>
<keyword evidence="4 7" id="KW-1133">Transmembrane helix</keyword>
<dbReference type="Proteomes" id="UP000290365">
    <property type="component" value="Chromosome"/>
</dbReference>
<reference evidence="8 9" key="1">
    <citation type="submission" date="2019-01" db="EMBL/GenBank/DDBJ databases">
        <title>Ktedonosporobacter rubrisoli SCAWS-G2.</title>
        <authorList>
            <person name="Huang Y."/>
            <person name="Yan B."/>
        </authorList>
    </citation>
    <scope>NUCLEOTIDE SEQUENCE [LARGE SCALE GENOMIC DNA]</scope>
    <source>
        <strain evidence="8 9">SCAWS-G2</strain>
    </source>
</reference>
<evidence type="ECO:0000313" key="8">
    <source>
        <dbReference type="EMBL" id="QBD80701.1"/>
    </source>
</evidence>
<dbReference type="AlphaFoldDB" id="A0A4V0YZS1"/>
<accession>A0A4V0YZS1</accession>
<feature type="transmembrane region" description="Helical" evidence="7">
    <location>
        <begin position="323"/>
        <end position="344"/>
    </location>
</feature>
<feature type="transmembrane region" description="Helical" evidence="7">
    <location>
        <begin position="364"/>
        <end position="384"/>
    </location>
</feature>
<gene>
    <name evidence="8" type="ORF">EPA93_33905</name>
</gene>
<keyword evidence="9" id="KW-1185">Reference proteome</keyword>
<keyword evidence="3 7" id="KW-0812">Transmembrane</keyword>
<feature type="compositionally biased region" description="Basic and acidic residues" evidence="6">
    <location>
        <begin position="436"/>
        <end position="447"/>
    </location>
</feature>
<evidence type="ECO:0000256" key="4">
    <source>
        <dbReference type="ARBA" id="ARBA00022989"/>
    </source>
</evidence>
<sequence length="447" mass="47609">MAVPTVQRKAAGEHPPEPKLQVLMRKLSASLGRPLFAVILAMIAGGIVIMITSGGSIVDRFDAALNAYQSLYMGSFGDPQGLSFTLVKVGPLIFTGISVAIAFRAGLFNIGAEGQLAVGAMTAGIIALKAPHWPGWVLIPLMLIASMLVGAIWGGIVGALKAWRGAHEVVTTIMLNWIAFYVTDYLIDGPFKAPNQATQTSSIPAQATLPRLSTLYNETLGLFLPKIDPYAYTVDVTILIALLALVVYWFITSRTTFGYEIRVLGQNPKAAKYAGIHINRNLFLAMALAGAFSGLAGATRLMGQSPYNLIGATFSIDTTGFDAIGVALLGHTTSIGILLGGLLFGGLRQGGSFMQLNANVPGDLVYIIQALVLFSIASEFLPAIRRGLRRVFRIGNKVTETPVLVTRTGATLVEMSALESEDIQNEDSDSVTPAASREHSADRVEEE</sequence>
<feature type="transmembrane region" description="Helical" evidence="7">
    <location>
        <begin position="81"/>
        <end position="103"/>
    </location>
</feature>
<dbReference type="InterPro" id="IPR001851">
    <property type="entry name" value="ABC_transp_permease"/>
</dbReference>
<proteinExistence type="predicted"/>
<dbReference type="RefSeq" id="WP_129891763.1">
    <property type="nucleotide sequence ID" value="NZ_CP035758.1"/>
</dbReference>
<feature type="transmembrane region" description="Helical" evidence="7">
    <location>
        <begin position="136"/>
        <end position="160"/>
    </location>
</feature>
<dbReference type="GO" id="GO:0005886">
    <property type="term" value="C:plasma membrane"/>
    <property type="evidence" value="ECO:0007669"/>
    <property type="project" value="UniProtKB-SubCell"/>
</dbReference>
<evidence type="ECO:0000256" key="6">
    <source>
        <dbReference type="SAM" id="MobiDB-lite"/>
    </source>
</evidence>
<keyword evidence="5 7" id="KW-0472">Membrane</keyword>
<evidence type="ECO:0000256" key="7">
    <source>
        <dbReference type="SAM" id="Phobius"/>
    </source>
</evidence>
<feature type="transmembrane region" description="Helical" evidence="7">
    <location>
        <begin position="110"/>
        <end position="130"/>
    </location>
</feature>
<dbReference type="KEGG" id="kbs:EPA93_33905"/>
<dbReference type="GO" id="GO:0022857">
    <property type="term" value="F:transmembrane transporter activity"/>
    <property type="evidence" value="ECO:0007669"/>
    <property type="project" value="InterPro"/>
</dbReference>
<evidence type="ECO:0000256" key="1">
    <source>
        <dbReference type="ARBA" id="ARBA00004651"/>
    </source>
</evidence>
<evidence type="ECO:0000256" key="5">
    <source>
        <dbReference type="ARBA" id="ARBA00023136"/>
    </source>
</evidence>
<feature type="compositionally biased region" description="Acidic residues" evidence="6">
    <location>
        <begin position="419"/>
        <end position="429"/>
    </location>
</feature>
<evidence type="ECO:0000256" key="3">
    <source>
        <dbReference type="ARBA" id="ARBA00022692"/>
    </source>
</evidence>
<evidence type="ECO:0000313" key="9">
    <source>
        <dbReference type="Proteomes" id="UP000290365"/>
    </source>
</evidence>
<evidence type="ECO:0000256" key="2">
    <source>
        <dbReference type="ARBA" id="ARBA00022475"/>
    </source>
</evidence>
<dbReference type="PANTHER" id="PTHR47089">
    <property type="entry name" value="ABC TRANSPORTER, PERMEASE PROTEIN"/>
    <property type="match status" value="1"/>
</dbReference>
<dbReference type="PANTHER" id="PTHR47089:SF1">
    <property type="entry name" value="GUANOSINE ABC TRANSPORTER PERMEASE PROTEIN NUPP"/>
    <property type="match status" value="1"/>
</dbReference>